<evidence type="ECO:0000313" key="7">
    <source>
        <dbReference type="Proteomes" id="UP000809273"/>
    </source>
</evidence>
<dbReference type="AlphaFoldDB" id="A0A9D8PNF4"/>
<evidence type="ECO:0000256" key="1">
    <source>
        <dbReference type="ARBA" id="ARBA00004127"/>
    </source>
</evidence>
<comment type="caution">
    <text evidence="6">The sequence shown here is derived from an EMBL/GenBank/DDBJ whole genome shotgun (WGS) entry which is preliminary data.</text>
</comment>
<dbReference type="GO" id="GO:0016740">
    <property type="term" value="F:transferase activity"/>
    <property type="evidence" value="ECO:0007669"/>
    <property type="project" value="UniProtKB-ARBA"/>
</dbReference>
<keyword evidence="2 5" id="KW-0812">Transmembrane</keyword>
<feature type="transmembrane region" description="Helical" evidence="5">
    <location>
        <begin position="51"/>
        <end position="73"/>
    </location>
</feature>
<dbReference type="InterPro" id="IPR007318">
    <property type="entry name" value="Phopholipid_MeTrfase"/>
</dbReference>
<reference evidence="6" key="1">
    <citation type="journal article" date="2021" name="Environ. Microbiol.">
        <title>Genomic characterization of three novel Desulfobacterota classes expand the metabolic and phylogenetic diversity of the phylum.</title>
        <authorList>
            <person name="Murphy C.L."/>
            <person name="Biggerstaff J."/>
            <person name="Eichhorn A."/>
            <person name="Ewing E."/>
            <person name="Shahan R."/>
            <person name="Soriano D."/>
            <person name="Stewart S."/>
            <person name="VanMol K."/>
            <person name="Walker R."/>
            <person name="Walters P."/>
            <person name="Elshahed M.S."/>
            <person name="Youssef N.H."/>
        </authorList>
    </citation>
    <scope>NUCLEOTIDE SEQUENCE</scope>
    <source>
        <strain evidence="6">Zod_Metabat.24</strain>
    </source>
</reference>
<keyword evidence="4 5" id="KW-0472">Membrane</keyword>
<organism evidence="6 7">
    <name type="scientific">Candidatus Zymogenus saltonus</name>
    <dbReference type="NCBI Taxonomy" id="2844893"/>
    <lineage>
        <taxon>Bacteria</taxon>
        <taxon>Deltaproteobacteria</taxon>
        <taxon>Candidatus Zymogenia</taxon>
        <taxon>Candidatus Zymogeniales</taxon>
        <taxon>Candidatus Zymogenaceae</taxon>
        <taxon>Candidatus Zymogenus</taxon>
    </lineage>
</organism>
<dbReference type="Gene3D" id="1.20.120.1630">
    <property type="match status" value="1"/>
</dbReference>
<protein>
    <submittedName>
        <fullName evidence="6">Isoprenylcysteine carboxylmethyltransferase family protein</fullName>
    </submittedName>
</protein>
<feature type="transmembrane region" description="Helical" evidence="5">
    <location>
        <begin position="85"/>
        <end position="107"/>
    </location>
</feature>
<gene>
    <name evidence="6" type="ORF">JW984_01275</name>
</gene>
<keyword evidence="3 5" id="KW-1133">Transmembrane helix</keyword>
<dbReference type="Proteomes" id="UP000809273">
    <property type="component" value="Unassembled WGS sequence"/>
</dbReference>
<name>A0A9D8PNF4_9DELT</name>
<reference evidence="6" key="2">
    <citation type="submission" date="2021-01" db="EMBL/GenBank/DDBJ databases">
        <authorList>
            <person name="Hahn C.R."/>
            <person name="Youssef N.H."/>
            <person name="Elshahed M."/>
        </authorList>
    </citation>
    <scope>NUCLEOTIDE SEQUENCE</scope>
    <source>
        <strain evidence="6">Zod_Metabat.24</strain>
    </source>
</reference>
<evidence type="ECO:0000256" key="4">
    <source>
        <dbReference type="ARBA" id="ARBA00023136"/>
    </source>
</evidence>
<feature type="transmembrane region" description="Helical" evidence="5">
    <location>
        <begin position="12"/>
        <end position="31"/>
    </location>
</feature>
<proteinExistence type="predicted"/>
<dbReference type="Pfam" id="PF04191">
    <property type="entry name" value="PEMT"/>
    <property type="match status" value="1"/>
</dbReference>
<evidence type="ECO:0000313" key="6">
    <source>
        <dbReference type="EMBL" id="MBN1571805.1"/>
    </source>
</evidence>
<evidence type="ECO:0000256" key="2">
    <source>
        <dbReference type="ARBA" id="ARBA00022692"/>
    </source>
</evidence>
<sequence length="197" mass="22689">MDSFDYFQLINLSIFYLIFIGRIVQLILSGINPIVLGTERGRVRAYLEKSIFFGLALWTFEAVSICLGLEFHLFSDLRLFSIMPLRISGVILEAAAMIIFVFAVFSFGRSWRVGIDTKTAGKLVTGGVFSVTRNPIFLFLNLFFLGTFLIYPTIFFAVSAFVVVLGNHLQVIQEERFLEKQYGKEYLEYKRDVRRYL</sequence>
<dbReference type="GO" id="GO:0012505">
    <property type="term" value="C:endomembrane system"/>
    <property type="evidence" value="ECO:0007669"/>
    <property type="project" value="UniProtKB-SubCell"/>
</dbReference>
<accession>A0A9D8PNF4</accession>
<evidence type="ECO:0000256" key="5">
    <source>
        <dbReference type="SAM" id="Phobius"/>
    </source>
</evidence>
<dbReference type="PANTHER" id="PTHR12714">
    <property type="entry name" value="PROTEIN-S ISOPRENYLCYSTEINE O-METHYLTRANSFERASE"/>
    <property type="match status" value="1"/>
</dbReference>
<evidence type="ECO:0000256" key="3">
    <source>
        <dbReference type="ARBA" id="ARBA00022989"/>
    </source>
</evidence>
<comment type="subcellular location">
    <subcellularLocation>
        <location evidence="1">Endomembrane system</location>
        <topology evidence="1">Multi-pass membrane protein</topology>
    </subcellularLocation>
</comment>
<dbReference type="PANTHER" id="PTHR12714:SF9">
    <property type="entry name" value="PROTEIN-S-ISOPRENYLCYSTEINE O-METHYLTRANSFERASE"/>
    <property type="match status" value="1"/>
</dbReference>
<dbReference type="EMBL" id="JAFGIX010000006">
    <property type="protein sequence ID" value="MBN1571805.1"/>
    <property type="molecule type" value="Genomic_DNA"/>
</dbReference>
<feature type="transmembrane region" description="Helical" evidence="5">
    <location>
        <begin position="136"/>
        <end position="166"/>
    </location>
</feature>